<dbReference type="EMBL" id="FXBJ01000002">
    <property type="protein sequence ID" value="SMH27413.1"/>
    <property type="molecule type" value="Genomic_DNA"/>
</dbReference>
<dbReference type="AlphaFoldDB" id="A0A1X7MTY6"/>
<dbReference type="STRING" id="1073423.SAMN04488700_0649"/>
<accession>A0A1X7MTY6</accession>
<evidence type="ECO:0000256" key="1">
    <source>
        <dbReference type="SAM" id="Phobius"/>
    </source>
</evidence>
<dbReference type="RefSeq" id="WP_085558924.1">
    <property type="nucleotide sequence ID" value="NZ_FOAH01000010.1"/>
</dbReference>
<feature type="transmembrane region" description="Helical" evidence="1">
    <location>
        <begin position="6"/>
        <end position="26"/>
    </location>
</feature>
<proteinExistence type="predicted"/>
<keyword evidence="1" id="KW-1133">Transmembrane helix</keyword>
<evidence type="ECO:0000313" key="2">
    <source>
        <dbReference type="EMBL" id="SMH27413.1"/>
    </source>
</evidence>
<evidence type="ECO:0000313" key="3">
    <source>
        <dbReference type="Proteomes" id="UP000193435"/>
    </source>
</evidence>
<sequence>MTGGIIALIIAVLALIVLTVFGLNVLKKVSHLMKEIDKTTVTAQDKIDFFTKDTDAIKTKLDQITQRVNGLSIELNIKMEKIDYFSKTTADFQDALDELKNSIESLFSGFFNFSNKKSPQHTSSVSI</sequence>
<gene>
    <name evidence="2" type="ORF">SAMN04488700_0649</name>
</gene>
<organism evidence="2 3">
    <name type="scientific">Carnobacterium iners</name>
    <dbReference type="NCBI Taxonomy" id="1073423"/>
    <lineage>
        <taxon>Bacteria</taxon>
        <taxon>Bacillati</taxon>
        <taxon>Bacillota</taxon>
        <taxon>Bacilli</taxon>
        <taxon>Lactobacillales</taxon>
        <taxon>Carnobacteriaceae</taxon>
        <taxon>Carnobacterium</taxon>
    </lineage>
</organism>
<keyword evidence="3" id="KW-1185">Reference proteome</keyword>
<dbReference type="OrthoDB" id="2157608at2"/>
<keyword evidence="1" id="KW-0472">Membrane</keyword>
<keyword evidence="1" id="KW-0812">Transmembrane</keyword>
<dbReference type="Proteomes" id="UP000193435">
    <property type="component" value="Unassembled WGS sequence"/>
</dbReference>
<reference evidence="2 3" key="1">
    <citation type="submission" date="2017-04" db="EMBL/GenBank/DDBJ databases">
        <authorList>
            <person name="Afonso C.L."/>
            <person name="Miller P.J."/>
            <person name="Scott M.A."/>
            <person name="Spackman E."/>
            <person name="Goraichik I."/>
            <person name="Dimitrov K.M."/>
            <person name="Suarez D.L."/>
            <person name="Swayne D.E."/>
        </authorList>
    </citation>
    <scope>NUCLEOTIDE SEQUENCE [LARGE SCALE GENOMIC DNA]</scope>
    <source>
        <strain evidence="2 3">LMG26642</strain>
    </source>
</reference>
<protein>
    <recommendedName>
        <fullName evidence="4">DUF948 domain-containing protein</fullName>
    </recommendedName>
</protein>
<evidence type="ECO:0008006" key="4">
    <source>
        <dbReference type="Google" id="ProtNLM"/>
    </source>
</evidence>
<name>A0A1X7MTY6_9LACT</name>